<feature type="transmembrane region" description="Helical" evidence="1">
    <location>
        <begin position="194"/>
        <end position="217"/>
    </location>
</feature>
<feature type="transmembrane region" description="Helical" evidence="1">
    <location>
        <begin position="106"/>
        <end position="133"/>
    </location>
</feature>
<feature type="transmembrane region" description="Helical" evidence="1">
    <location>
        <begin position="250"/>
        <end position="270"/>
    </location>
</feature>
<dbReference type="AlphaFoldDB" id="A0A4Y6I4P7"/>
<evidence type="ECO:0000313" key="2">
    <source>
        <dbReference type="EMBL" id="QDF64302.1"/>
    </source>
</evidence>
<feature type="transmembrane region" description="Helical" evidence="1">
    <location>
        <begin position="20"/>
        <end position="41"/>
    </location>
</feature>
<keyword evidence="1" id="KW-0472">Membrane</keyword>
<reference evidence="2" key="1">
    <citation type="submission" date="2018-09" db="EMBL/GenBank/DDBJ databases">
        <authorList>
            <person name="Jesudoss Chelladurai J.R.J."/>
            <person name="Brewer M.T."/>
        </authorList>
    </citation>
    <scope>NUCLEOTIDE SEQUENCE</scope>
</reference>
<keyword evidence="2" id="KW-0496">Mitochondrion</keyword>
<feature type="transmembrane region" description="Helical" evidence="1">
    <location>
        <begin position="79"/>
        <end position="99"/>
    </location>
</feature>
<organism evidence="2">
    <name type="scientific">Physaloptera rara</name>
    <dbReference type="NCBI Taxonomy" id="2358290"/>
    <lineage>
        <taxon>Eukaryota</taxon>
        <taxon>Metazoa</taxon>
        <taxon>Ecdysozoa</taxon>
        <taxon>Nematoda</taxon>
        <taxon>Chromadorea</taxon>
        <taxon>Rhabditida</taxon>
        <taxon>Spirurina</taxon>
        <taxon>Spiruromorpha</taxon>
        <taxon>Physalopteroidea</taxon>
        <taxon>Physalopteridae</taxon>
        <taxon>Physaloptera</taxon>
    </lineage>
</organism>
<dbReference type="EMBL" id="MH931178">
    <property type="protein sequence ID" value="QDF64302.1"/>
    <property type="molecule type" value="Genomic_DNA"/>
</dbReference>
<sequence length="271" mass="31578">MFFMVLISWLCFLVSDYVIWWSVFVVSTVIFVFLMSGAMAGSSLIQYYLIQEVCGYFFLILGGSLSLFVLMMKSGSAPLHFWIFSIVSFLRGSSLVWFLTVQKLPYFFVMLVFLGGVFFYFLFSGMLVCYLQFFFLRFWNNMVLVASTESFNWLLMLGCLVSSGVFFLSLVYYFVMLFIIGFSYGGDSFMNWEMLLIFFNTPFCVTFLLKVMVLVFFVQFNFFVLLLLLFMPLISLGIVFWFMYNMFVGVNLGAKSVLGFFLFPLMVLVFF</sequence>
<accession>A0A4Y6I4P7</accession>
<keyword evidence="1" id="KW-0812">Transmembrane</keyword>
<feature type="transmembrane region" description="Helical" evidence="1">
    <location>
        <begin position="223"/>
        <end position="243"/>
    </location>
</feature>
<geneLocation type="mitochondrion" evidence="2"/>
<gene>
    <name evidence="2" type="primary">ND2</name>
</gene>
<feature type="transmembrane region" description="Helical" evidence="1">
    <location>
        <begin position="153"/>
        <end position="182"/>
    </location>
</feature>
<name>A0A4Y6I4P7_9BILA</name>
<proteinExistence type="predicted"/>
<feature type="transmembrane region" description="Helical" evidence="1">
    <location>
        <begin position="53"/>
        <end position="73"/>
    </location>
</feature>
<protein>
    <submittedName>
        <fullName evidence="2">NADH dehydrogenase subunit 2</fullName>
    </submittedName>
</protein>
<keyword evidence="1" id="KW-1133">Transmembrane helix</keyword>
<evidence type="ECO:0000256" key="1">
    <source>
        <dbReference type="SAM" id="Phobius"/>
    </source>
</evidence>